<dbReference type="InterPro" id="IPR050346">
    <property type="entry name" value="FMO-like"/>
</dbReference>
<keyword evidence="3 8" id="KW-0285">Flavoprotein</keyword>
<dbReference type="PIRSF" id="PIRSF000332">
    <property type="entry name" value="FMO"/>
    <property type="match status" value="1"/>
</dbReference>
<dbReference type="GO" id="GO:0050660">
    <property type="term" value="F:flavin adenine dinucleotide binding"/>
    <property type="evidence" value="ECO:0007669"/>
    <property type="project" value="InterPro"/>
</dbReference>
<evidence type="ECO:0000256" key="7">
    <source>
        <dbReference type="ARBA" id="ARBA00023033"/>
    </source>
</evidence>
<dbReference type="PRINTS" id="PR00370">
    <property type="entry name" value="FMOXYGENASE"/>
</dbReference>
<dbReference type="Proteomes" id="UP000000311">
    <property type="component" value="Unassembled WGS sequence"/>
</dbReference>
<dbReference type="STRING" id="104421.E2A7T3"/>
<comment type="cofactor">
    <cofactor evidence="1 8">
        <name>FAD</name>
        <dbReference type="ChEBI" id="CHEBI:57692"/>
    </cofactor>
</comment>
<dbReference type="InParanoid" id="E2A7T3"/>
<gene>
    <name evidence="9" type="ORF">EAG_05623</name>
</gene>
<dbReference type="Pfam" id="PF00743">
    <property type="entry name" value="FMO-like"/>
    <property type="match status" value="2"/>
</dbReference>
<dbReference type="OMA" id="FRHREVM"/>
<evidence type="ECO:0000256" key="5">
    <source>
        <dbReference type="ARBA" id="ARBA00022857"/>
    </source>
</evidence>
<evidence type="ECO:0000256" key="4">
    <source>
        <dbReference type="ARBA" id="ARBA00022827"/>
    </source>
</evidence>
<dbReference type="KEGG" id="cfo:105249360"/>
<keyword evidence="5" id="KW-0521">NADP</keyword>
<evidence type="ECO:0000256" key="8">
    <source>
        <dbReference type="RuleBase" id="RU361177"/>
    </source>
</evidence>
<evidence type="ECO:0000256" key="1">
    <source>
        <dbReference type="ARBA" id="ARBA00001974"/>
    </source>
</evidence>
<organism evidence="10">
    <name type="scientific">Camponotus floridanus</name>
    <name type="common">Florida carpenter ant</name>
    <dbReference type="NCBI Taxonomy" id="104421"/>
    <lineage>
        <taxon>Eukaryota</taxon>
        <taxon>Metazoa</taxon>
        <taxon>Ecdysozoa</taxon>
        <taxon>Arthropoda</taxon>
        <taxon>Hexapoda</taxon>
        <taxon>Insecta</taxon>
        <taxon>Pterygota</taxon>
        <taxon>Neoptera</taxon>
        <taxon>Endopterygota</taxon>
        <taxon>Hymenoptera</taxon>
        <taxon>Apocrita</taxon>
        <taxon>Aculeata</taxon>
        <taxon>Formicoidea</taxon>
        <taxon>Formicidae</taxon>
        <taxon>Formicinae</taxon>
        <taxon>Camponotus</taxon>
    </lineage>
</organism>
<dbReference type="GO" id="GO:0050661">
    <property type="term" value="F:NADP binding"/>
    <property type="evidence" value="ECO:0007669"/>
    <property type="project" value="InterPro"/>
</dbReference>
<keyword evidence="7 8" id="KW-0503">Monooxygenase</keyword>
<dbReference type="EMBL" id="GL437384">
    <property type="protein sequence ID" value="EFN70513.1"/>
    <property type="molecule type" value="Genomic_DNA"/>
</dbReference>
<evidence type="ECO:0000256" key="3">
    <source>
        <dbReference type="ARBA" id="ARBA00022630"/>
    </source>
</evidence>
<keyword evidence="4 8" id="KW-0274">FAD</keyword>
<dbReference type="InterPro" id="IPR000960">
    <property type="entry name" value="Flavin_mOase"/>
</dbReference>
<accession>E2A7T3</accession>
<dbReference type="FunFam" id="3.50.50.60:FF:000138">
    <property type="entry name" value="Flavin-containing monooxygenase"/>
    <property type="match status" value="1"/>
</dbReference>
<reference evidence="9 10" key="1">
    <citation type="journal article" date="2010" name="Science">
        <title>Genomic comparison of the ants Camponotus floridanus and Harpegnathos saltator.</title>
        <authorList>
            <person name="Bonasio R."/>
            <person name="Zhang G."/>
            <person name="Ye C."/>
            <person name="Mutti N.S."/>
            <person name="Fang X."/>
            <person name="Qin N."/>
            <person name="Donahue G."/>
            <person name="Yang P."/>
            <person name="Li Q."/>
            <person name="Li C."/>
            <person name="Zhang P."/>
            <person name="Huang Z."/>
            <person name="Berger S.L."/>
            <person name="Reinberg D."/>
            <person name="Wang J."/>
            <person name="Liebig J."/>
        </authorList>
    </citation>
    <scope>NUCLEOTIDE SEQUENCE [LARGE SCALE GENOMIC DNA]</scope>
    <source>
        <strain evidence="10">C129</strain>
    </source>
</reference>
<evidence type="ECO:0000256" key="2">
    <source>
        <dbReference type="ARBA" id="ARBA00009183"/>
    </source>
</evidence>
<proteinExistence type="inferred from homology"/>
<comment type="similarity">
    <text evidence="2 8">Belongs to the FMO family.</text>
</comment>
<dbReference type="EC" id="1.-.-.-" evidence="8"/>
<dbReference type="SUPFAM" id="SSF51905">
    <property type="entry name" value="FAD/NAD(P)-binding domain"/>
    <property type="match status" value="2"/>
</dbReference>
<protein>
    <recommendedName>
        <fullName evidence="8">Flavin-containing monooxygenase</fullName>
        <ecNumber evidence="8">1.-.-.-</ecNumber>
    </recommendedName>
</protein>
<keyword evidence="6 8" id="KW-0560">Oxidoreductase</keyword>
<dbReference type="OrthoDB" id="66881at2759"/>
<name>E2A7T3_CAMFO</name>
<evidence type="ECO:0000313" key="9">
    <source>
        <dbReference type="EMBL" id="EFN70513.1"/>
    </source>
</evidence>
<dbReference type="Gene3D" id="3.50.50.60">
    <property type="entry name" value="FAD/NAD(P)-binding domain"/>
    <property type="match status" value="2"/>
</dbReference>
<evidence type="ECO:0000313" key="10">
    <source>
        <dbReference type="Proteomes" id="UP000000311"/>
    </source>
</evidence>
<dbReference type="InterPro" id="IPR020946">
    <property type="entry name" value="Flavin_mOase-like"/>
</dbReference>
<dbReference type="GO" id="GO:0004499">
    <property type="term" value="F:N,N-dimethylaniline monooxygenase activity"/>
    <property type="evidence" value="ECO:0007669"/>
    <property type="project" value="InterPro"/>
</dbReference>
<sequence>MADQEEKIKVCVIGAGAAGLCAIRHLAANAKFETTVYEQTNEIGGIWVYKEQADFDENALSIHSSMYQNLRTNLPAKIMNFPDYITMEAQEPCCVSHQEILKYLENYTQHFDLCRHIQFNTKVEHVRLELSEHCNKEKWSVQVKKLKTNEIKMQYFDAIMICNGHYFDPYVPIIPGIDSFPGLILHSHVYRKPDEFFGKKVLVLGAASSGIDIGIDLSNYAACVYLSHNHDRLTSPLPLNMIQVAGIENIHETTFRLRDGTTIDGINVLLFCTGYKYSFPFLNENCDIRIDNNYVTPLYKHLINIKHPSMCIIGIPMAVVPFPMFHMQVQYFLALLEGRVALPTKSVMLEDSILKTPKKRHAHKLMDRQWDYNDSLATVGGFNRLPLFYKIGYRAWSVQRSANLLRYKDSKFVFSEDGQSVELIIPE</sequence>
<dbReference type="AlphaFoldDB" id="E2A7T3"/>
<evidence type="ECO:0000256" key="6">
    <source>
        <dbReference type="ARBA" id="ARBA00023002"/>
    </source>
</evidence>
<dbReference type="InterPro" id="IPR036188">
    <property type="entry name" value="FAD/NAD-bd_sf"/>
</dbReference>
<dbReference type="PANTHER" id="PTHR23023">
    <property type="entry name" value="DIMETHYLANILINE MONOOXYGENASE"/>
    <property type="match status" value="1"/>
</dbReference>
<keyword evidence="10" id="KW-1185">Reference proteome</keyword>